<protein>
    <submittedName>
        <fullName evidence="1">Uncharacterized protein</fullName>
    </submittedName>
</protein>
<reference evidence="1 2" key="1">
    <citation type="submission" date="2020-04" db="EMBL/GenBank/DDBJ databases">
        <title>Perkinsus olseni comparative genomics.</title>
        <authorList>
            <person name="Bogema D.R."/>
        </authorList>
    </citation>
    <scope>NUCLEOTIDE SEQUENCE [LARGE SCALE GENOMIC DNA]</scope>
    <source>
        <strain evidence="1">ATCC PRA-205</strain>
    </source>
</reference>
<dbReference type="Proteomes" id="UP000574390">
    <property type="component" value="Unassembled WGS sequence"/>
</dbReference>
<evidence type="ECO:0000313" key="2">
    <source>
        <dbReference type="Proteomes" id="UP000574390"/>
    </source>
</evidence>
<accession>A0A7J6RUY4</accession>
<feature type="non-terminal residue" evidence="1">
    <location>
        <position position="1"/>
    </location>
</feature>
<evidence type="ECO:0000313" key="1">
    <source>
        <dbReference type="EMBL" id="KAF4723982.1"/>
    </source>
</evidence>
<organism evidence="1 2">
    <name type="scientific">Perkinsus olseni</name>
    <name type="common">Perkinsus atlanticus</name>
    <dbReference type="NCBI Taxonomy" id="32597"/>
    <lineage>
        <taxon>Eukaryota</taxon>
        <taxon>Sar</taxon>
        <taxon>Alveolata</taxon>
        <taxon>Perkinsozoa</taxon>
        <taxon>Perkinsea</taxon>
        <taxon>Perkinsida</taxon>
        <taxon>Perkinsidae</taxon>
        <taxon>Perkinsus</taxon>
    </lineage>
</organism>
<proteinExistence type="predicted"/>
<dbReference type="AlphaFoldDB" id="A0A7J6RUY4"/>
<name>A0A7J6RUY4_PEROL</name>
<comment type="caution">
    <text evidence="1">The sequence shown here is derived from an EMBL/GenBank/DDBJ whole genome shotgun (WGS) entry which is preliminary data.</text>
</comment>
<feature type="non-terminal residue" evidence="1">
    <location>
        <position position="139"/>
    </location>
</feature>
<dbReference type="EMBL" id="JABANM010019743">
    <property type="protein sequence ID" value="KAF4723982.1"/>
    <property type="molecule type" value="Genomic_DNA"/>
</dbReference>
<gene>
    <name evidence="1" type="ORF">FOZ62_007543</name>
</gene>
<sequence length="139" mass="15024">SSLKLADEGLASSAAGLGLALSDSVPQFPHREMVSSRLICIVLLTAKVTWDVYGVDLLVRCDDAKTVASNDLTYDKRTSSRYELDESSRLRYLDFGSVVNKSCDGSVTFRPGDMVLMDFGRGGLSVVTSFQGVNITFTA</sequence>